<protein>
    <submittedName>
        <fullName evidence="9">Cystatin</fullName>
    </submittedName>
</protein>
<organism evidence="9">
    <name type="scientific">Rhipicephalus zambeziensis</name>
    <dbReference type="NCBI Taxonomy" id="60191"/>
    <lineage>
        <taxon>Eukaryota</taxon>
        <taxon>Metazoa</taxon>
        <taxon>Ecdysozoa</taxon>
        <taxon>Arthropoda</taxon>
        <taxon>Chelicerata</taxon>
        <taxon>Arachnida</taxon>
        <taxon>Acari</taxon>
        <taxon>Parasitiformes</taxon>
        <taxon>Ixodida</taxon>
        <taxon>Ixodoidea</taxon>
        <taxon>Ixodidae</taxon>
        <taxon>Rhipicephalinae</taxon>
        <taxon>Rhipicephalus</taxon>
        <taxon>Rhipicephalus</taxon>
    </lineage>
</organism>
<dbReference type="PANTHER" id="PTHR46186:SF2">
    <property type="entry name" value="CYSTATIN"/>
    <property type="match status" value="1"/>
</dbReference>
<proteinExistence type="inferred from homology"/>
<evidence type="ECO:0000259" key="8">
    <source>
        <dbReference type="SMART" id="SM00043"/>
    </source>
</evidence>
<dbReference type="GO" id="GO:0005737">
    <property type="term" value="C:cytoplasm"/>
    <property type="evidence" value="ECO:0007669"/>
    <property type="project" value="TreeGrafter"/>
</dbReference>
<evidence type="ECO:0000256" key="6">
    <source>
        <dbReference type="ARBA" id="ARBA00022729"/>
    </source>
</evidence>
<name>A0A224Y340_9ACAR</name>
<evidence type="ECO:0000313" key="9">
    <source>
        <dbReference type="EMBL" id="MAA11976.1"/>
    </source>
</evidence>
<comment type="similarity">
    <text evidence="2">Belongs to the cystatin family.</text>
</comment>
<feature type="signal peptide" evidence="7">
    <location>
        <begin position="1"/>
        <end position="17"/>
    </location>
</feature>
<evidence type="ECO:0000256" key="7">
    <source>
        <dbReference type="SAM" id="SignalP"/>
    </source>
</evidence>
<dbReference type="SMART" id="SM00043">
    <property type="entry name" value="CY"/>
    <property type="match status" value="1"/>
</dbReference>
<keyword evidence="6 7" id="KW-0732">Signal</keyword>
<feature type="domain" description="Cystatin" evidence="8">
    <location>
        <begin position="29"/>
        <end position="136"/>
    </location>
</feature>
<dbReference type="GO" id="GO:0031982">
    <property type="term" value="C:vesicle"/>
    <property type="evidence" value="ECO:0007669"/>
    <property type="project" value="TreeGrafter"/>
</dbReference>
<dbReference type="Gene3D" id="3.10.450.10">
    <property type="match status" value="1"/>
</dbReference>
<evidence type="ECO:0000256" key="4">
    <source>
        <dbReference type="ARBA" id="ARBA00022690"/>
    </source>
</evidence>
<dbReference type="EMBL" id="GFPF01000830">
    <property type="protein sequence ID" value="MAA11976.1"/>
    <property type="molecule type" value="Transcribed_RNA"/>
</dbReference>
<dbReference type="GO" id="GO:0005615">
    <property type="term" value="C:extracellular space"/>
    <property type="evidence" value="ECO:0007669"/>
    <property type="project" value="TreeGrafter"/>
</dbReference>
<keyword evidence="4" id="KW-0646">Protease inhibitor</keyword>
<evidence type="ECO:0000256" key="2">
    <source>
        <dbReference type="ARBA" id="ARBA00009403"/>
    </source>
</evidence>
<dbReference type="SUPFAM" id="SSF54403">
    <property type="entry name" value="Cystatin/monellin"/>
    <property type="match status" value="1"/>
</dbReference>
<accession>A0A224Y340</accession>
<dbReference type="InterPro" id="IPR046350">
    <property type="entry name" value="Cystatin_sf"/>
</dbReference>
<evidence type="ECO:0000256" key="3">
    <source>
        <dbReference type="ARBA" id="ARBA00022525"/>
    </source>
</evidence>
<dbReference type="InterPro" id="IPR000010">
    <property type="entry name" value="Cystatin_dom"/>
</dbReference>
<dbReference type="CDD" id="cd00042">
    <property type="entry name" value="CY"/>
    <property type="match status" value="1"/>
</dbReference>
<dbReference type="AlphaFoldDB" id="A0A224Y340"/>
<sequence>MTAVDTACFISVTRALATLMFLGSCANSAMVGGWRKQDPYRNVGYLQLAHYAVHTQTQGLRNYNAVVRLLEVWTQVVAGVNYRLEFTVAPTNCVIGKVKYSPLVCPPVGRENALCSATIYIVPWINQISVTKYKCSTFKLSHLTKLQVQEPGGAQKGSASTKIKLR</sequence>
<feature type="chain" id="PRO_5018675716" evidence="7">
    <location>
        <begin position="18"/>
        <end position="166"/>
    </location>
</feature>
<keyword evidence="3" id="KW-0964">Secreted</keyword>
<evidence type="ECO:0000256" key="1">
    <source>
        <dbReference type="ARBA" id="ARBA00004613"/>
    </source>
</evidence>
<reference evidence="9" key="1">
    <citation type="journal article" date="2017" name="Parasit. Vectors">
        <title>Sialotranscriptomics of Rhipicephalus zambeziensis reveals intricate expression profiles of secretory proteins and suggests tight temporal transcriptional regulation during blood-feeding.</title>
        <authorList>
            <person name="de Castro M.H."/>
            <person name="de Klerk D."/>
            <person name="Pienaar R."/>
            <person name="Rees D.J.G."/>
            <person name="Mans B.J."/>
        </authorList>
    </citation>
    <scope>NUCLEOTIDE SEQUENCE</scope>
    <source>
        <tissue evidence="9">Salivary glands</tissue>
    </source>
</reference>
<dbReference type="Pfam" id="PF00031">
    <property type="entry name" value="Cystatin"/>
    <property type="match status" value="1"/>
</dbReference>
<dbReference type="GO" id="GO:0004869">
    <property type="term" value="F:cysteine-type endopeptidase inhibitor activity"/>
    <property type="evidence" value="ECO:0007669"/>
    <property type="project" value="UniProtKB-KW"/>
</dbReference>
<dbReference type="PANTHER" id="PTHR46186">
    <property type="entry name" value="CYSTATIN"/>
    <property type="match status" value="1"/>
</dbReference>
<keyword evidence="5" id="KW-0789">Thiol protease inhibitor</keyword>
<comment type="subcellular location">
    <subcellularLocation>
        <location evidence="1">Secreted</location>
    </subcellularLocation>
</comment>
<evidence type="ECO:0000256" key="5">
    <source>
        <dbReference type="ARBA" id="ARBA00022704"/>
    </source>
</evidence>